<dbReference type="EMBL" id="CAJNOK010000806">
    <property type="protein sequence ID" value="CAF0776635.1"/>
    <property type="molecule type" value="Genomic_DNA"/>
</dbReference>
<reference evidence="3" key="1">
    <citation type="submission" date="2021-02" db="EMBL/GenBank/DDBJ databases">
        <authorList>
            <person name="Nowell W R."/>
        </authorList>
    </citation>
    <scope>NUCLEOTIDE SEQUENCE</scope>
</reference>
<evidence type="ECO:0000313" key="3">
    <source>
        <dbReference type="EMBL" id="CAF3557899.1"/>
    </source>
</evidence>
<organism evidence="3 4">
    <name type="scientific">Didymodactylos carnosus</name>
    <dbReference type="NCBI Taxonomy" id="1234261"/>
    <lineage>
        <taxon>Eukaryota</taxon>
        <taxon>Metazoa</taxon>
        <taxon>Spiralia</taxon>
        <taxon>Gnathifera</taxon>
        <taxon>Rotifera</taxon>
        <taxon>Eurotatoria</taxon>
        <taxon>Bdelloidea</taxon>
        <taxon>Philodinida</taxon>
        <taxon>Philodinidae</taxon>
        <taxon>Didymodactylos</taxon>
    </lineage>
</organism>
<name>A0A8S2GTV0_9BILA</name>
<evidence type="ECO:0000313" key="4">
    <source>
        <dbReference type="Proteomes" id="UP000682733"/>
    </source>
</evidence>
<protein>
    <submittedName>
        <fullName evidence="3">Uncharacterized protein</fullName>
    </submittedName>
</protein>
<evidence type="ECO:0000256" key="1">
    <source>
        <dbReference type="SAM" id="MobiDB-lite"/>
    </source>
</evidence>
<dbReference type="AlphaFoldDB" id="A0A8S2GTV0"/>
<gene>
    <name evidence="2" type="ORF">OVA965_LOCUS3376</name>
    <name evidence="3" type="ORF">TMI583_LOCUS3375</name>
</gene>
<proteinExistence type="predicted"/>
<dbReference type="EMBL" id="CAJOBA010000806">
    <property type="protein sequence ID" value="CAF3557899.1"/>
    <property type="molecule type" value="Genomic_DNA"/>
</dbReference>
<sequence>MLAVPDIRTYPIMPSKQKKSKSIEDDIKLSQDGTRRRIFNVNRWRLLCRYENCLTPAKQFCRRHKDKQSEKNINNGENIVVATENGSNNDNIPGQWKRGDLTILSNSRRHIFDGKQFRQLCKMDNCMIQAREYCRRHVHFARKISDISPDEDKSDKMTVNNEIIKTNYVEEQEQQLIPQRGDVKTIKSGRRVRFSDSSETISSTQMIQQEIQFVSVLYGYKLQIDSDILKEKYIEQSVQTDLFCPFLETKIEETDNMTFTLSTTTSRTTQEQSQQHFCNEMNQVIIKQDMENESLIVPGNLPSVPQTLQDVLRQFETEKNNFNFECERISDSLRKLYDYIEN</sequence>
<feature type="region of interest" description="Disordered" evidence="1">
    <location>
        <begin position="1"/>
        <end position="24"/>
    </location>
</feature>
<evidence type="ECO:0000313" key="2">
    <source>
        <dbReference type="EMBL" id="CAF0776635.1"/>
    </source>
</evidence>
<comment type="caution">
    <text evidence="3">The sequence shown here is derived from an EMBL/GenBank/DDBJ whole genome shotgun (WGS) entry which is preliminary data.</text>
</comment>
<accession>A0A8S2GTV0</accession>
<dbReference type="Proteomes" id="UP000682733">
    <property type="component" value="Unassembled WGS sequence"/>
</dbReference>
<dbReference type="Proteomes" id="UP000677228">
    <property type="component" value="Unassembled WGS sequence"/>
</dbReference>